<dbReference type="AlphaFoldDB" id="A0A423PVA5"/>
<dbReference type="EMBL" id="AYKH01000004">
    <property type="protein sequence ID" value="ROO29515.1"/>
    <property type="molecule type" value="Genomic_DNA"/>
</dbReference>
<comment type="caution">
    <text evidence="1">The sequence shown here is derived from an EMBL/GenBank/DDBJ whole genome shotgun (WGS) entry which is preliminary data.</text>
</comment>
<evidence type="ECO:0000313" key="1">
    <source>
        <dbReference type="EMBL" id="ROO29515.1"/>
    </source>
</evidence>
<accession>A0A423PVA5</accession>
<proteinExistence type="predicted"/>
<organism evidence="1 2">
    <name type="scientific">Salinisphaera orenii MK-B5</name>
    <dbReference type="NCBI Taxonomy" id="856730"/>
    <lineage>
        <taxon>Bacteria</taxon>
        <taxon>Pseudomonadati</taxon>
        <taxon>Pseudomonadota</taxon>
        <taxon>Gammaproteobacteria</taxon>
        <taxon>Salinisphaerales</taxon>
        <taxon>Salinisphaeraceae</taxon>
        <taxon>Salinisphaera</taxon>
    </lineage>
</organism>
<sequence length="376" mass="40581">MNDPAARAELEKLARILDTDTASLAFLDYLEAGQLRTLREGITDALFEKFRPSFSGFARLSSLLPLTISAKISERVLGPMLSGRIAGEMPPDRAIELSSRLSDTFLADTCLELDPERAKPIIAGFPVARSVAITRLLLARGEYITMGRFVDVLPDETLFAATDAIDSGADLLKISFFVEDSQRLDAVIAHLDTERRRAVIDAAAAEDLWPEVIATLRRIGPEARHALAELALAQRAEILDSLIRAAAEHDLWPSLLTIGRELPDASVERLADQPAFDDARVVRSVIDSVVANDLWDALQTQLPLMGPTRCARLLEVAATERRAFLAEFGQRVTAEDACADTLRAGSAHLAAPVRAEAAAASGRTTLAGLIAEPAAG</sequence>
<evidence type="ECO:0000313" key="2">
    <source>
        <dbReference type="Proteomes" id="UP000283993"/>
    </source>
</evidence>
<keyword evidence="2" id="KW-1185">Reference proteome</keyword>
<gene>
    <name evidence="1" type="ORF">SAOR_03430</name>
</gene>
<reference evidence="1 2" key="1">
    <citation type="submission" date="2013-10" db="EMBL/GenBank/DDBJ databases">
        <title>Salinisphaera orenii MK-B5 Genome Sequencing.</title>
        <authorList>
            <person name="Lai Q."/>
            <person name="Li C."/>
            <person name="Shao Z."/>
        </authorList>
    </citation>
    <scope>NUCLEOTIDE SEQUENCE [LARGE SCALE GENOMIC DNA]</scope>
    <source>
        <strain evidence="1 2">MK-B5</strain>
    </source>
</reference>
<dbReference type="Proteomes" id="UP000283993">
    <property type="component" value="Unassembled WGS sequence"/>
</dbReference>
<dbReference type="RefSeq" id="WP_123630225.1">
    <property type="nucleotide sequence ID" value="NZ_AYKH01000004.1"/>
</dbReference>
<protein>
    <submittedName>
        <fullName evidence="1">Uncharacterized protein</fullName>
    </submittedName>
</protein>
<name>A0A423PVA5_9GAMM</name>